<evidence type="ECO:0000256" key="2">
    <source>
        <dbReference type="ARBA" id="ARBA00005871"/>
    </source>
</evidence>
<accession>A0A382E442</accession>
<dbReference type="SUPFAM" id="SSF51556">
    <property type="entry name" value="Metallo-dependent hydrolases"/>
    <property type="match status" value="1"/>
</dbReference>
<keyword evidence="9" id="KW-0456">Lyase</keyword>
<dbReference type="InterPro" id="IPR006680">
    <property type="entry name" value="Amidohydro-rel"/>
</dbReference>
<name>A0A382E442_9ZZZZ</name>
<dbReference type="GO" id="GO:0019748">
    <property type="term" value="P:secondary metabolic process"/>
    <property type="evidence" value="ECO:0007669"/>
    <property type="project" value="TreeGrafter"/>
</dbReference>
<feature type="domain" description="Amidohydrolase-related" evidence="11">
    <location>
        <begin position="11"/>
        <end position="96"/>
    </location>
</feature>
<keyword evidence="8" id="KW-0862">Zinc</keyword>
<evidence type="ECO:0000256" key="10">
    <source>
        <dbReference type="ARBA" id="ARBA00031120"/>
    </source>
</evidence>
<reference evidence="12" key="1">
    <citation type="submission" date="2018-05" db="EMBL/GenBank/DDBJ databases">
        <authorList>
            <person name="Lanie J.A."/>
            <person name="Ng W.-L."/>
            <person name="Kazmierczak K.M."/>
            <person name="Andrzejewski T.M."/>
            <person name="Davidsen T.M."/>
            <person name="Wayne K.J."/>
            <person name="Tettelin H."/>
            <person name="Glass J.I."/>
            <person name="Rusch D."/>
            <person name="Podicherti R."/>
            <person name="Tsui H.-C.T."/>
            <person name="Winkler M.E."/>
        </authorList>
    </citation>
    <scope>NUCLEOTIDE SEQUENCE</scope>
</reference>
<evidence type="ECO:0000256" key="9">
    <source>
        <dbReference type="ARBA" id="ARBA00023239"/>
    </source>
</evidence>
<dbReference type="Pfam" id="PF04909">
    <property type="entry name" value="Amidohydro_2"/>
    <property type="match status" value="1"/>
</dbReference>
<keyword evidence="6" id="KW-0479">Metal-binding</keyword>
<evidence type="ECO:0000256" key="5">
    <source>
        <dbReference type="ARBA" id="ARBA00021214"/>
    </source>
</evidence>
<dbReference type="GO" id="GO:0001760">
    <property type="term" value="F:aminocarboxymuconate-semialdehyde decarboxylase activity"/>
    <property type="evidence" value="ECO:0007669"/>
    <property type="project" value="UniProtKB-EC"/>
</dbReference>
<dbReference type="InterPro" id="IPR032465">
    <property type="entry name" value="ACMSD"/>
</dbReference>
<dbReference type="PANTHER" id="PTHR21240:SF27">
    <property type="entry name" value="2-AMINO-3-CARBOXYMUCONATE-6-SEMIALDEHYDE DECARBOXYLASE"/>
    <property type="match status" value="1"/>
</dbReference>
<dbReference type="GO" id="GO:0046872">
    <property type="term" value="F:metal ion binding"/>
    <property type="evidence" value="ECO:0007669"/>
    <property type="project" value="UniProtKB-KW"/>
</dbReference>
<dbReference type="Gene3D" id="3.20.20.140">
    <property type="entry name" value="Metal-dependent hydrolases"/>
    <property type="match status" value="1"/>
</dbReference>
<comment type="pathway">
    <text evidence="1">Secondary metabolite metabolism; quinolate metabolism.</text>
</comment>
<dbReference type="GO" id="GO:0005829">
    <property type="term" value="C:cytosol"/>
    <property type="evidence" value="ECO:0007669"/>
    <property type="project" value="TreeGrafter"/>
</dbReference>
<organism evidence="12">
    <name type="scientific">marine metagenome</name>
    <dbReference type="NCBI Taxonomy" id="408172"/>
    <lineage>
        <taxon>unclassified sequences</taxon>
        <taxon>metagenomes</taxon>
        <taxon>ecological metagenomes</taxon>
    </lineage>
</organism>
<evidence type="ECO:0000259" key="11">
    <source>
        <dbReference type="Pfam" id="PF04909"/>
    </source>
</evidence>
<dbReference type="PANTHER" id="PTHR21240">
    <property type="entry name" value="2-AMINO-3-CARBOXYLMUCONATE-6-SEMIALDEHYDE DECARBOXYLASE"/>
    <property type="match status" value="1"/>
</dbReference>
<feature type="non-terminal residue" evidence="12">
    <location>
        <position position="1"/>
    </location>
</feature>
<dbReference type="EC" id="4.1.1.45" evidence="4"/>
<evidence type="ECO:0000313" key="12">
    <source>
        <dbReference type="EMBL" id="SVB45179.1"/>
    </source>
</evidence>
<gene>
    <name evidence="12" type="ORF">METZ01_LOCUS198033</name>
</gene>
<evidence type="ECO:0000256" key="3">
    <source>
        <dbReference type="ARBA" id="ARBA00011245"/>
    </source>
</evidence>
<dbReference type="AlphaFoldDB" id="A0A382E442"/>
<comment type="similarity">
    <text evidence="2">Belongs to the metallo-dependent hydrolases superfamily. ACMSD family.</text>
</comment>
<comment type="subunit">
    <text evidence="3">Monomer.</text>
</comment>
<proteinExistence type="inferred from homology"/>
<evidence type="ECO:0000256" key="4">
    <source>
        <dbReference type="ARBA" id="ARBA00012365"/>
    </source>
</evidence>
<dbReference type="EMBL" id="UINC01042480">
    <property type="protein sequence ID" value="SVB45179.1"/>
    <property type="molecule type" value="Genomic_DNA"/>
</dbReference>
<evidence type="ECO:0000256" key="8">
    <source>
        <dbReference type="ARBA" id="ARBA00022833"/>
    </source>
</evidence>
<keyword evidence="7" id="KW-0210">Decarboxylase</keyword>
<evidence type="ECO:0000256" key="7">
    <source>
        <dbReference type="ARBA" id="ARBA00022793"/>
    </source>
</evidence>
<dbReference type="GO" id="GO:0016787">
    <property type="term" value="F:hydrolase activity"/>
    <property type="evidence" value="ECO:0007669"/>
    <property type="project" value="InterPro"/>
</dbReference>
<protein>
    <recommendedName>
        <fullName evidence="5">2-amino-3-carboxymuconate-6-semialdehyde decarboxylase</fullName>
        <ecNumber evidence="4">4.1.1.45</ecNumber>
    </recommendedName>
    <alternativeName>
        <fullName evidence="10">Picolinate carboxylase</fullName>
    </alternativeName>
</protein>
<evidence type="ECO:0000256" key="6">
    <source>
        <dbReference type="ARBA" id="ARBA00022723"/>
    </source>
</evidence>
<evidence type="ECO:0000256" key="1">
    <source>
        <dbReference type="ARBA" id="ARBA00005079"/>
    </source>
</evidence>
<sequence length="106" mass="11718">GRIEHGFKVRPDLCAIDTPKNPGSFLGKFWVDSLVHDGNTLEQIIKVFGNDKVALGTDYPFPLGEKNPGKVIQDNQDFSDGLKSKLLGENALKWLGMNRSDFITGE</sequence>
<dbReference type="InterPro" id="IPR032466">
    <property type="entry name" value="Metal_Hydrolase"/>
</dbReference>